<feature type="transmembrane region" description="Helical" evidence="6">
    <location>
        <begin position="6"/>
        <end position="29"/>
    </location>
</feature>
<name>A0A2H4U742_METSM</name>
<gene>
    <name evidence="7" type="ORF">BK798_05620</name>
</gene>
<keyword evidence="5 6" id="KW-0472">Membrane</keyword>
<reference evidence="7 8" key="1">
    <citation type="submission" date="2016-10" db="EMBL/GenBank/DDBJ databases">
        <authorList>
            <person name="Varghese N."/>
        </authorList>
    </citation>
    <scope>NUCLEOTIDE SEQUENCE [LARGE SCALE GENOMIC DNA]</scope>
    <source>
        <strain evidence="7 8">KB11</strain>
    </source>
</reference>
<evidence type="ECO:0000313" key="8">
    <source>
        <dbReference type="Proteomes" id="UP000232133"/>
    </source>
</evidence>
<dbReference type="GeneID" id="78818070"/>
<evidence type="ECO:0000256" key="4">
    <source>
        <dbReference type="ARBA" id="ARBA00022989"/>
    </source>
</evidence>
<dbReference type="AlphaFoldDB" id="A0A2H4U742"/>
<dbReference type="EMBL" id="CP017803">
    <property type="protein sequence ID" value="ATZ59935.1"/>
    <property type="molecule type" value="Genomic_DNA"/>
</dbReference>
<evidence type="ECO:0000256" key="3">
    <source>
        <dbReference type="ARBA" id="ARBA00022692"/>
    </source>
</evidence>
<keyword evidence="4 6" id="KW-1133">Transmembrane helix</keyword>
<sequence length="187" mass="21020">MDTTMIILAVIIIIILAIVLYLISGYNGLVNARNRVKNSYSQIDVQLKRRNDLIPNLVETVKGYAGHEKDVFENVTKARSGLMNAGSVKEVSEANNALTGALTSLFAIAENYPELKADQNFKELQSELTETEDKISYSRQFYNDAVLMYNNKCEQFPSNIIAGMFNFKEADFFEIASGEREAPKVQF</sequence>
<protein>
    <recommendedName>
        <fullName evidence="9">LemA family protein</fullName>
    </recommendedName>
</protein>
<dbReference type="GO" id="GO:0016020">
    <property type="term" value="C:membrane"/>
    <property type="evidence" value="ECO:0007669"/>
    <property type="project" value="UniProtKB-SubCell"/>
</dbReference>
<dbReference type="InterPro" id="IPR023353">
    <property type="entry name" value="LemA-like_dom_sf"/>
</dbReference>
<evidence type="ECO:0008006" key="9">
    <source>
        <dbReference type="Google" id="ProtNLM"/>
    </source>
</evidence>
<evidence type="ECO:0000313" key="7">
    <source>
        <dbReference type="EMBL" id="ATZ59935.1"/>
    </source>
</evidence>
<dbReference type="RefSeq" id="WP_004033254.1">
    <property type="nucleotide sequence ID" value="NZ_AP025586.1"/>
</dbReference>
<evidence type="ECO:0000256" key="1">
    <source>
        <dbReference type="ARBA" id="ARBA00004167"/>
    </source>
</evidence>
<dbReference type="Gene3D" id="1.20.1440.20">
    <property type="entry name" value="LemA-like domain"/>
    <property type="match status" value="1"/>
</dbReference>
<organism evidence="7 8">
    <name type="scientific">Methanobrevibacter smithii</name>
    <dbReference type="NCBI Taxonomy" id="2173"/>
    <lineage>
        <taxon>Archaea</taxon>
        <taxon>Methanobacteriati</taxon>
        <taxon>Methanobacteriota</taxon>
        <taxon>Methanomada group</taxon>
        <taxon>Methanobacteria</taxon>
        <taxon>Methanobacteriales</taxon>
        <taxon>Methanobacteriaceae</taxon>
        <taxon>Methanobrevibacter</taxon>
    </lineage>
</organism>
<evidence type="ECO:0000256" key="5">
    <source>
        <dbReference type="ARBA" id="ARBA00023136"/>
    </source>
</evidence>
<dbReference type="Proteomes" id="UP000232133">
    <property type="component" value="Chromosome"/>
</dbReference>
<dbReference type="PANTHER" id="PTHR34478">
    <property type="entry name" value="PROTEIN LEMA"/>
    <property type="match status" value="1"/>
</dbReference>
<dbReference type="SUPFAM" id="SSF140478">
    <property type="entry name" value="LemA-like"/>
    <property type="match status" value="1"/>
</dbReference>
<dbReference type="Pfam" id="PF04011">
    <property type="entry name" value="LemA"/>
    <property type="match status" value="1"/>
</dbReference>
<dbReference type="InterPro" id="IPR007156">
    <property type="entry name" value="MamQ_LemA"/>
</dbReference>
<keyword evidence="3 6" id="KW-0812">Transmembrane</keyword>
<dbReference type="OMA" id="IAYSRQF"/>
<dbReference type="PANTHER" id="PTHR34478:SF2">
    <property type="entry name" value="MEMBRANE PROTEIN"/>
    <property type="match status" value="1"/>
</dbReference>
<proteinExistence type="inferred from homology"/>
<evidence type="ECO:0000256" key="2">
    <source>
        <dbReference type="ARBA" id="ARBA00008854"/>
    </source>
</evidence>
<evidence type="ECO:0000256" key="6">
    <source>
        <dbReference type="SAM" id="Phobius"/>
    </source>
</evidence>
<comment type="subcellular location">
    <subcellularLocation>
        <location evidence="1">Membrane</location>
        <topology evidence="1">Single-pass membrane protein</topology>
    </subcellularLocation>
</comment>
<comment type="similarity">
    <text evidence="2">Belongs to the LemA family.</text>
</comment>
<accession>A0A2H4U742</accession>